<feature type="compositionally biased region" description="Low complexity" evidence="10">
    <location>
        <begin position="180"/>
        <end position="191"/>
    </location>
</feature>
<evidence type="ECO:0000256" key="8">
    <source>
        <dbReference type="ARBA" id="ARBA00022989"/>
    </source>
</evidence>
<feature type="transmembrane region" description="Helical" evidence="11">
    <location>
        <begin position="352"/>
        <end position="377"/>
    </location>
</feature>
<evidence type="ECO:0000259" key="12">
    <source>
        <dbReference type="PROSITE" id="PS50929"/>
    </source>
</evidence>
<feature type="region of interest" description="Disordered" evidence="10">
    <location>
        <begin position="173"/>
        <end position="193"/>
    </location>
</feature>
<sequence>MVMKKAYVWITLCPEKYVSFPSRITFFWVTRLIILGYRKTLELSQLWILEEKHLSASIVPFFLRNIFKYLSVNIAGDLDVPHTSKPQFSISWPLQDTSFTGSDDQKPPVGNRLGDSDGLANLIDGSTDSRMSLPSGRRSTFAEISPFSRTQAIGVEDQGSRPASILPNVRIRFSKRPSKSKQPPSKRSSASGDLEIGLLGHDRFATLNKPNAAESPNVVKSEKRKVKGGLMKALLATFGWRMFIAGLYKLCHDICLLCGPIIFKRLLNFMHLESMEPVWHGYAYASLMFLTAFIQSLVLHQYFRKQTLIGMDMRTVIISAVYRKSLRLSAAARCGSTTGEITNLMSIDAQRFFMLMLNIHVLWSAPLQVTVAVYLLWQELGPSVLAGVTLLLIMIPINIMVAKKSKALQEKQLKTTDKRIKLISEILNGIRVLKLYAWEPSFIQVVGSIRKKELSYLRKFLYLDCGLTFIFACIPTLVALATFSTYILSSPENLFTAEKAFVSLSLLNILRFPLFMFPTLLSNLVQAYVSVRRVTKFLVNTELDPIAVSHEDTPGVAAVIENGTLAWGSDCEPALQK</sequence>
<keyword evidence="3" id="KW-0926">Vacuole</keyword>
<gene>
    <name evidence="13" type="ORF">TTAC_LOCUS6727</name>
</gene>
<dbReference type="PANTHER" id="PTHR24223">
    <property type="entry name" value="ATP-BINDING CASSETTE SUB-FAMILY C"/>
    <property type="match status" value="1"/>
</dbReference>
<dbReference type="Pfam" id="PF00664">
    <property type="entry name" value="ABC_membrane"/>
    <property type="match status" value="1"/>
</dbReference>
<dbReference type="CDD" id="cd18595">
    <property type="entry name" value="ABC_6TM_MRP1_2_3_6_D1_like"/>
    <property type="match status" value="1"/>
</dbReference>
<keyword evidence="9 11" id="KW-0472">Membrane</keyword>
<dbReference type="FunFam" id="1.20.1560.10:FF:000020">
    <property type="entry name" value="ABC metal ion transporter"/>
    <property type="match status" value="1"/>
</dbReference>
<accession>A0A0R3X0R0</accession>
<reference evidence="15" key="1">
    <citation type="submission" date="2016-04" db="UniProtKB">
        <authorList>
            <consortium name="WormBaseParasite"/>
        </authorList>
    </citation>
    <scope>IDENTIFICATION</scope>
</reference>
<feature type="transmembrane region" description="Helical" evidence="11">
    <location>
        <begin position="282"/>
        <end position="303"/>
    </location>
</feature>
<feature type="transmembrane region" description="Helical" evidence="11">
    <location>
        <begin position="233"/>
        <end position="262"/>
    </location>
</feature>
<keyword evidence="8 11" id="KW-1133">Transmembrane helix</keyword>
<dbReference type="Gene3D" id="1.20.1560.10">
    <property type="entry name" value="ABC transporter type 1, transmembrane domain"/>
    <property type="match status" value="1"/>
</dbReference>
<keyword evidence="4 11" id="KW-0812">Transmembrane</keyword>
<feature type="transmembrane region" description="Helical" evidence="11">
    <location>
        <begin position="509"/>
        <end position="529"/>
    </location>
</feature>
<keyword evidence="6" id="KW-0547">Nucleotide-binding</keyword>
<keyword evidence="2" id="KW-0813">Transport</keyword>
<evidence type="ECO:0000256" key="6">
    <source>
        <dbReference type="ARBA" id="ARBA00022741"/>
    </source>
</evidence>
<dbReference type="GO" id="GO:0005774">
    <property type="term" value="C:vacuolar membrane"/>
    <property type="evidence" value="ECO:0007669"/>
    <property type="project" value="UniProtKB-SubCell"/>
</dbReference>
<keyword evidence="7" id="KW-0067">ATP-binding</keyword>
<dbReference type="EMBL" id="UYWX01020319">
    <property type="protein sequence ID" value="VDM30981.1"/>
    <property type="molecule type" value="Genomic_DNA"/>
</dbReference>
<proteinExistence type="predicted"/>
<evidence type="ECO:0000256" key="9">
    <source>
        <dbReference type="ARBA" id="ARBA00023136"/>
    </source>
</evidence>
<dbReference type="SUPFAM" id="SSF90123">
    <property type="entry name" value="ABC transporter transmembrane region"/>
    <property type="match status" value="1"/>
</dbReference>
<evidence type="ECO:0000256" key="10">
    <source>
        <dbReference type="SAM" id="MobiDB-lite"/>
    </source>
</evidence>
<evidence type="ECO:0000256" key="5">
    <source>
        <dbReference type="ARBA" id="ARBA00022737"/>
    </source>
</evidence>
<feature type="region of interest" description="Disordered" evidence="10">
    <location>
        <begin position="98"/>
        <end position="118"/>
    </location>
</feature>
<evidence type="ECO:0000256" key="3">
    <source>
        <dbReference type="ARBA" id="ARBA00022554"/>
    </source>
</evidence>
<dbReference type="GO" id="GO:0140359">
    <property type="term" value="F:ABC-type transporter activity"/>
    <property type="evidence" value="ECO:0007669"/>
    <property type="project" value="InterPro"/>
</dbReference>
<dbReference type="GO" id="GO:0005524">
    <property type="term" value="F:ATP binding"/>
    <property type="evidence" value="ECO:0007669"/>
    <property type="project" value="UniProtKB-KW"/>
</dbReference>
<feature type="domain" description="ABC transmembrane type-1" evidence="12">
    <location>
        <begin position="243"/>
        <end position="526"/>
    </location>
</feature>
<dbReference type="Proteomes" id="UP000274429">
    <property type="component" value="Unassembled WGS sequence"/>
</dbReference>
<comment type="subcellular location">
    <subcellularLocation>
        <location evidence="1">Vacuole membrane</location>
        <topology evidence="1">Multi-pass membrane protein</topology>
    </subcellularLocation>
</comment>
<dbReference type="InterPro" id="IPR011527">
    <property type="entry name" value="ABC1_TM_dom"/>
</dbReference>
<dbReference type="STRING" id="6205.A0A0R3X0R0"/>
<feature type="transmembrane region" description="Helical" evidence="11">
    <location>
        <begin position="460"/>
        <end position="489"/>
    </location>
</feature>
<evidence type="ECO:0000256" key="11">
    <source>
        <dbReference type="SAM" id="Phobius"/>
    </source>
</evidence>
<dbReference type="OrthoDB" id="6500128at2759"/>
<keyword evidence="14" id="KW-1185">Reference proteome</keyword>
<evidence type="ECO:0000256" key="7">
    <source>
        <dbReference type="ARBA" id="ARBA00022840"/>
    </source>
</evidence>
<evidence type="ECO:0000256" key="4">
    <source>
        <dbReference type="ARBA" id="ARBA00022692"/>
    </source>
</evidence>
<dbReference type="InterPro" id="IPR036640">
    <property type="entry name" value="ABC1_TM_sf"/>
</dbReference>
<evidence type="ECO:0000256" key="1">
    <source>
        <dbReference type="ARBA" id="ARBA00004128"/>
    </source>
</evidence>
<protein>
    <submittedName>
        <fullName evidence="15">ABC transmembrane type-1 domain-containing protein</fullName>
    </submittedName>
</protein>
<reference evidence="13 14" key="2">
    <citation type="submission" date="2018-11" db="EMBL/GenBank/DDBJ databases">
        <authorList>
            <consortium name="Pathogen Informatics"/>
        </authorList>
    </citation>
    <scope>NUCLEOTIDE SEQUENCE [LARGE SCALE GENOMIC DNA]</scope>
</reference>
<organism evidence="15">
    <name type="scientific">Hydatigena taeniaeformis</name>
    <name type="common">Feline tapeworm</name>
    <name type="synonym">Taenia taeniaeformis</name>
    <dbReference type="NCBI Taxonomy" id="6205"/>
    <lineage>
        <taxon>Eukaryota</taxon>
        <taxon>Metazoa</taxon>
        <taxon>Spiralia</taxon>
        <taxon>Lophotrochozoa</taxon>
        <taxon>Platyhelminthes</taxon>
        <taxon>Cestoda</taxon>
        <taxon>Eucestoda</taxon>
        <taxon>Cyclophyllidea</taxon>
        <taxon>Taeniidae</taxon>
        <taxon>Hydatigera</taxon>
    </lineage>
</organism>
<dbReference type="InterPro" id="IPR050173">
    <property type="entry name" value="ABC_transporter_C-like"/>
</dbReference>
<name>A0A0R3X0R0_HYDTA</name>
<dbReference type="WBParaSite" id="TTAC_0000674201-mRNA-1">
    <property type="protein sequence ID" value="TTAC_0000674201-mRNA-1"/>
    <property type="gene ID" value="TTAC_0000674201"/>
</dbReference>
<dbReference type="PANTHER" id="PTHR24223:SF443">
    <property type="entry name" value="MULTIDRUG-RESISTANCE LIKE PROTEIN 1, ISOFORM I"/>
    <property type="match status" value="1"/>
</dbReference>
<keyword evidence="5" id="KW-0677">Repeat</keyword>
<evidence type="ECO:0000313" key="13">
    <source>
        <dbReference type="EMBL" id="VDM30981.1"/>
    </source>
</evidence>
<dbReference type="PROSITE" id="PS50929">
    <property type="entry name" value="ABC_TM1F"/>
    <property type="match status" value="1"/>
</dbReference>
<evidence type="ECO:0000313" key="15">
    <source>
        <dbReference type="WBParaSite" id="TTAC_0000674201-mRNA-1"/>
    </source>
</evidence>
<evidence type="ECO:0000313" key="14">
    <source>
        <dbReference type="Proteomes" id="UP000274429"/>
    </source>
</evidence>
<evidence type="ECO:0000256" key="2">
    <source>
        <dbReference type="ARBA" id="ARBA00022448"/>
    </source>
</evidence>
<feature type="transmembrane region" description="Helical" evidence="11">
    <location>
        <begin position="383"/>
        <end position="402"/>
    </location>
</feature>
<dbReference type="AlphaFoldDB" id="A0A0R3X0R0"/>
<dbReference type="GO" id="GO:0000323">
    <property type="term" value="C:lytic vacuole"/>
    <property type="evidence" value="ECO:0007669"/>
    <property type="project" value="UniProtKB-ARBA"/>
</dbReference>